<name>A0A100W013_9MYCO</name>
<dbReference type="EMBL" id="BCSX01000024">
    <property type="protein sequence ID" value="GAS89051.1"/>
    <property type="molecule type" value="Genomic_DNA"/>
</dbReference>
<accession>A0A100W013</accession>
<comment type="caution">
    <text evidence="4">The sequence shown here is derived from an EMBL/GenBank/DDBJ whole genome shotgun (WGS) entry which is preliminary data.</text>
</comment>
<dbReference type="AlphaFoldDB" id="A0A100W013"/>
<dbReference type="Proteomes" id="UP000069620">
    <property type="component" value="Unassembled WGS sequence"/>
</dbReference>
<evidence type="ECO:0000256" key="2">
    <source>
        <dbReference type="ARBA" id="ARBA00023033"/>
    </source>
</evidence>
<feature type="domain" description="FAD-binding" evidence="3">
    <location>
        <begin position="2"/>
        <end position="166"/>
    </location>
</feature>
<dbReference type="Gene3D" id="3.50.50.60">
    <property type="entry name" value="FAD/NAD(P)-binding domain"/>
    <property type="match status" value="1"/>
</dbReference>
<dbReference type="InterPro" id="IPR036188">
    <property type="entry name" value="FAD/NAD-bd_sf"/>
</dbReference>
<evidence type="ECO:0000256" key="1">
    <source>
        <dbReference type="ARBA" id="ARBA00023002"/>
    </source>
</evidence>
<feature type="domain" description="FAD-binding" evidence="3">
    <location>
        <begin position="277"/>
        <end position="320"/>
    </location>
</feature>
<gene>
    <name evidence="4" type="ORF">RMCB_3147</name>
</gene>
<protein>
    <submittedName>
        <fullName evidence="4">Monooxygenase FAD-binding protein</fullName>
    </submittedName>
</protein>
<reference evidence="5" key="2">
    <citation type="submission" date="2016-02" db="EMBL/GenBank/DDBJ databases">
        <title>Draft genome sequence of five rapidly growing Mycobacterium species.</title>
        <authorList>
            <person name="Katahira K."/>
            <person name="Gotou Y."/>
            <person name="Iida K."/>
            <person name="Ogura Y."/>
            <person name="Hayashi T."/>
        </authorList>
    </citation>
    <scope>NUCLEOTIDE SEQUENCE [LARGE SCALE GENOMIC DNA]</scope>
    <source>
        <strain evidence="5">JCM15654</strain>
    </source>
</reference>
<dbReference type="GO" id="GO:0004497">
    <property type="term" value="F:monooxygenase activity"/>
    <property type="evidence" value="ECO:0007669"/>
    <property type="project" value="UniProtKB-KW"/>
</dbReference>
<evidence type="ECO:0000313" key="4">
    <source>
        <dbReference type="EMBL" id="GAS89051.1"/>
    </source>
</evidence>
<evidence type="ECO:0000259" key="3">
    <source>
        <dbReference type="Pfam" id="PF01494"/>
    </source>
</evidence>
<reference evidence="5" key="1">
    <citation type="journal article" date="2016" name="Genome Announc.">
        <title>Draft Genome Sequences of Five Rapidly Growing Mycobacterium Species, M. thermoresistibile, M. fortuitum subsp. acetamidolyticum, M. canariasense, M. brisbanense, and M. novocastrense.</title>
        <authorList>
            <person name="Katahira K."/>
            <person name="Ogura Y."/>
            <person name="Gotoh Y."/>
            <person name="Hayashi T."/>
        </authorList>
    </citation>
    <scope>NUCLEOTIDE SEQUENCE [LARGE SCALE GENOMIC DNA]</scope>
    <source>
        <strain evidence="5">JCM15654</strain>
    </source>
</reference>
<dbReference type="STRING" id="146020.RMCB_3147"/>
<dbReference type="OrthoDB" id="9782160at2"/>
<dbReference type="Pfam" id="PF01494">
    <property type="entry name" value="FAD_binding_3"/>
    <property type="match status" value="2"/>
</dbReference>
<dbReference type="PRINTS" id="PR00420">
    <property type="entry name" value="RNGMNOXGNASE"/>
</dbReference>
<dbReference type="PANTHER" id="PTHR13789:SF309">
    <property type="entry name" value="PUTATIVE (AFU_ORTHOLOGUE AFUA_6G14510)-RELATED"/>
    <property type="match status" value="1"/>
</dbReference>
<dbReference type="RefSeq" id="WP_062829474.1">
    <property type="nucleotide sequence ID" value="NZ_BCSX01000024.1"/>
</dbReference>
<dbReference type="PANTHER" id="PTHR13789">
    <property type="entry name" value="MONOOXYGENASE"/>
    <property type="match status" value="1"/>
</dbReference>
<keyword evidence="2 4" id="KW-0503">Monooxygenase</keyword>
<dbReference type="SUPFAM" id="SSF51905">
    <property type="entry name" value="FAD/NAD(P)-binding domain"/>
    <property type="match status" value="1"/>
</dbReference>
<dbReference type="InterPro" id="IPR002938">
    <property type="entry name" value="FAD-bd"/>
</dbReference>
<proteinExistence type="predicted"/>
<keyword evidence="1" id="KW-0560">Oxidoreductase</keyword>
<sequence length="408" mass="44077">MTRALVIGAGVAGPVLATALQRIGIEATLFERQPSLEHRGGSWLTFQANGMDALRALGIAEPVEALGFDLDTISFVNGKGRHLGRMPLASPRADGQLSQMMRRDDLYRTLTHVAAQHGVGVATGKELVDAHLTPRGVEATFADGDHATGDLLIGCDGIHSRVRTLIDPAAVPPRYVPVLNIGGHIPGFTVDVPPREFRMQFGTRCFFAWMATPDGGTVWFANPPMAREPADGVLSGLPDSQWRTWLHELMDGDVGPAPHIIDAAPGPLFGWATYDMPVVKRWFNERMIVIGDAAHATAPSAGQGAAMSLEDAVILAKCLRDTREISEAFALFESARRTRVERIVKYGARSANSKAAGPVARRIRDALLPLVLRRAERDGGRSMAWLQGHHIDFAEPMRSPAGAAKMTL</sequence>
<dbReference type="GO" id="GO:0071949">
    <property type="term" value="F:FAD binding"/>
    <property type="evidence" value="ECO:0007669"/>
    <property type="project" value="InterPro"/>
</dbReference>
<keyword evidence="5" id="KW-1185">Reference proteome</keyword>
<dbReference type="InterPro" id="IPR050493">
    <property type="entry name" value="FAD-dep_Monooxygenase_BioMet"/>
</dbReference>
<organism evidence="4 5">
    <name type="scientific">Mycolicibacterium brisbanense</name>
    <dbReference type="NCBI Taxonomy" id="146020"/>
    <lineage>
        <taxon>Bacteria</taxon>
        <taxon>Bacillati</taxon>
        <taxon>Actinomycetota</taxon>
        <taxon>Actinomycetes</taxon>
        <taxon>Mycobacteriales</taxon>
        <taxon>Mycobacteriaceae</taxon>
        <taxon>Mycolicibacterium</taxon>
    </lineage>
</organism>
<evidence type="ECO:0000313" key="5">
    <source>
        <dbReference type="Proteomes" id="UP000069620"/>
    </source>
</evidence>